<gene>
    <name evidence="4" type="ORF">B0A50_05744</name>
</gene>
<keyword evidence="5" id="KW-1185">Reference proteome</keyword>
<reference evidence="4 5" key="1">
    <citation type="submission" date="2017-03" db="EMBL/GenBank/DDBJ databases">
        <title>Genomes of endolithic fungi from Antarctica.</title>
        <authorList>
            <person name="Coleine C."/>
            <person name="Masonjones S."/>
            <person name="Stajich J.E."/>
        </authorList>
    </citation>
    <scope>NUCLEOTIDE SEQUENCE [LARGE SCALE GENOMIC DNA]</scope>
    <source>
        <strain evidence="4 5">CCFEE 6315</strain>
    </source>
</reference>
<dbReference type="InterPro" id="IPR056019">
    <property type="entry name" value="DUF7598"/>
</dbReference>
<evidence type="ECO:0000256" key="2">
    <source>
        <dbReference type="SAM" id="Phobius"/>
    </source>
</evidence>
<feature type="compositionally biased region" description="Low complexity" evidence="1">
    <location>
        <begin position="256"/>
        <end position="266"/>
    </location>
</feature>
<feature type="region of interest" description="Disordered" evidence="1">
    <location>
        <begin position="256"/>
        <end position="279"/>
    </location>
</feature>
<dbReference type="Proteomes" id="UP000308549">
    <property type="component" value="Unassembled WGS sequence"/>
</dbReference>
<dbReference type="EMBL" id="NAJL01000041">
    <property type="protein sequence ID" value="TKA24756.1"/>
    <property type="molecule type" value="Genomic_DNA"/>
</dbReference>
<feature type="transmembrane region" description="Helical" evidence="2">
    <location>
        <begin position="166"/>
        <end position="188"/>
    </location>
</feature>
<keyword evidence="2" id="KW-1133">Transmembrane helix</keyword>
<evidence type="ECO:0000313" key="4">
    <source>
        <dbReference type="EMBL" id="TKA24756.1"/>
    </source>
</evidence>
<feature type="domain" description="DUF7598" evidence="3">
    <location>
        <begin position="53"/>
        <end position="187"/>
    </location>
</feature>
<dbReference type="OrthoDB" id="5327148at2759"/>
<name>A0A4U0TS54_9PEZI</name>
<feature type="transmembrane region" description="Helical" evidence="2">
    <location>
        <begin position="89"/>
        <end position="108"/>
    </location>
</feature>
<evidence type="ECO:0000259" key="3">
    <source>
        <dbReference type="Pfam" id="PF24535"/>
    </source>
</evidence>
<dbReference type="Pfam" id="PF24535">
    <property type="entry name" value="DUF7598"/>
    <property type="match status" value="1"/>
</dbReference>
<comment type="caution">
    <text evidence="4">The sequence shown here is derived from an EMBL/GenBank/DDBJ whole genome shotgun (WGS) entry which is preliminary data.</text>
</comment>
<proteinExistence type="predicted"/>
<keyword evidence="2" id="KW-0472">Membrane</keyword>
<accession>A0A4U0TS54</accession>
<evidence type="ECO:0000256" key="1">
    <source>
        <dbReference type="SAM" id="MobiDB-lite"/>
    </source>
</evidence>
<feature type="transmembrane region" description="Helical" evidence="2">
    <location>
        <begin position="128"/>
        <end position="146"/>
    </location>
</feature>
<protein>
    <recommendedName>
        <fullName evidence="3">DUF7598 domain-containing protein</fullName>
    </recommendedName>
</protein>
<organism evidence="4 5">
    <name type="scientific">Salinomyces thailandicus</name>
    <dbReference type="NCBI Taxonomy" id="706561"/>
    <lineage>
        <taxon>Eukaryota</taxon>
        <taxon>Fungi</taxon>
        <taxon>Dikarya</taxon>
        <taxon>Ascomycota</taxon>
        <taxon>Pezizomycotina</taxon>
        <taxon>Dothideomycetes</taxon>
        <taxon>Dothideomycetidae</taxon>
        <taxon>Mycosphaerellales</taxon>
        <taxon>Teratosphaeriaceae</taxon>
        <taxon>Salinomyces</taxon>
    </lineage>
</organism>
<keyword evidence="2" id="KW-0812">Transmembrane</keyword>
<dbReference type="AlphaFoldDB" id="A0A4U0TS54"/>
<evidence type="ECO:0000313" key="5">
    <source>
        <dbReference type="Proteomes" id="UP000308549"/>
    </source>
</evidence>
<feature type="transmembrane region" description="Helical" evidence="2">
    <location>
        <begin position="54"/>
        <end position="77"/>
    </location>
</feature>
<sequence>MFLRLRPTTKLFYLPLEAHHIDAITSKLEAARSRTADKEDRMTLSPKSLAGPGYIVLNGIRVMNVIGLLAVITASILMLVKTSVSSKFFFFDAVSHVLTAITGMFLLVSELSLCRSYFARDWPLLSPAHGFVTLAVAMIVLGINMLGNLNKPATSQKSLGMPFWRIVIASGIIIFILGFVNLIASFVFRARAQGITARQVRTHGAVAIHKTPMMTSATPSAPELAQSYIASPSTPTKSSSPFRILTTERRQSLLPSYHSSSTFSSPVKEPLSPSSKYSRATNCTKKKVLSMMGRHRQSLAPPLPINTQEREVEISGPIGVNPQFAHLVQRPDSALHPARMGEREAFRWKAVS</sequence>